<gene>
    <name evidence="4" type="ORF">BBAD15_g10155</name>
</gene>
<sequence length="709" mass="79613">MTTIRIASLAAGAFLYWSRPVKADSLADIDHVVLFMQENRAFDHYFGTMPGVRGFADANLQMNGDKPVWNQVVDAKMTTKANHINPWYLNYLGGEWNDITQCMYAGSNGWFENHAAWNHGTNDHWAMNNTVYSIGYFQQKDIPIQWALADGWVIGDMYQEGVVASTSPNRVTWVSGSINSPGGPQKPDQGGNPYIDNHETPGCEAGGINCYPLKWKTTGEMFEKANVSWTVFQDTDDNFDDNPYAWFGQFQDAPESSPLYKKGMVGSSMDSFYERAANGTLPELSYIIGPMVLSEHTPYMPKDGGWLQRKIADAVIKSPKYNRTALIYSYDETGGWADHVDPFRSPKGTAGEWLEDPYGKVGYTFTGPGYRVPFYIISPWTRNGGVYTEHTDHNSQILFLEKWQEAKGRDVKTDEMVHWRRENMGDLVNAFDFDTPNYEVVELPDTPEPHKNSKGKWDGASYCRAMHKEHQPPAPYTGPGAIQDMTTVVGNGFKPVRGKLTEGRYLTFESNGQALTATKCGGNEKPILQEATAKHEKKAQRWVVHVVELGGSDFTISNVACDDYICTDGVLCDSKDKAAVFIVDYVAGKGYSLLEKETSEYWGVGKGSGSPSSSKDPSYWQLFSVNILYIARENPTFVQSSTRICMVSTMSLNIPTAFPYWWEARHYVAEFMHHLAAHVGRRRGANADWRILRGPDNVSVFTRNRAREV</sequence>
<dbReference type="PANTHER" id="PTHR31956:SF1">
    <property type="entry name" value="NON-SPECIFIC PHOSPHOLIPASE C1"/>
    <property type="match status" value="1"/>
</dbReference>
<evidence type="ECO:0000256" key="2">
    <source>
        <dbReference type="SAM" id="MobiDB-lite"/>
    </source>
</evidence>
<proteinExistence type="predicted"/>
<dbReference type="GO" id="GO:0042578">
    <property type="term" value="F:phosphoric ester hydrolase activity"/>
    <property type="evidence" value="ECO:0007669"/>
    <property type="project" value="UniProtKB-ARBA"/>
</dbReference>
<dbReference type="OrthoDB" id="5135119at2759"/>
<evidence type="ECO:0000313" key="4">
    <source>
        <dbReference type="EMBL" id="KGQ04593.1"/>
    </source>
</evidence>
<dbReference type="EMBL" id="ANFO01001045">
    <property type="protein sequence ID" value="KGQ04593.1"/>
    <property type="molecule type" value="Genomic_DNA"/>
</dbReference>
<dbReference type="InterPro" id="IPR007312">
    <property type="entry name" value="Phosphoesterase"/>
</dbReference>
<feature type="chain" id="PRO_5001995362" evidence="3">
    <location>
        <begin position="24"/>
        <end position="709"/>
    </location>
</feature>
<dbReference type="PANTHER" id="PTHR31956">
    <property type="entry name" value="NON-SPECIFIC PHOSPHOLIPASE C4-RELATED"/>
    <property type="match status" value="1"/>
</dbReference>
<dbReference type="CDD" id="cd16014">
    <property type="entry name" value="PLC"/>
    <property type="match status" value="1"/>
</dbReference>
<dbReference type="Proteomes" id="UP000030106">
    <property type="component" value="Unassembled WGS sequence"/>
</dbReference>
<accession>A0A0A2VAR2</accession>
<evidence type="ECO:0000256" key="1">
    <source>
        <dbReference type="ARBA" id="ARBA00022801"/>
    </source>
</evidence>
<protein>
    <submittedName>
        <fullName evidence="4">Non-hemolytic phospholipase C</fullName>
    </submittedName>
</protein>
<feature type="signal peptide" evidence="3">
    <location>
        <begin position="1"/>
        <end position="23"/>
    </location>
</feature>
<dbReference type="Gene3D" id="3.40.720.10">
    <property type="entry name" value="Alkaline Phosphatase, subunit A"/>
    <property type="match status" value="1"/>
</dbReference>
<reference evidence="4 5" key="1">
    <citation type="submission" date="2012-10" db="EMBL/GenBank/DDBJ databases">
        <title>Genome sequencing and analysis of entomopathogenic fungi Beauveria bassiana D1-5.</title>
        <authorList>
            <person name="Li Q."/>
            <person name="Wang L."/>
            <person name="Zhang Z."/>
            <person name="Wang Q."/>
            <person name="Ren J."/>
            <person name="Wang M."/>
            <person name="Xu W."/>
            <person name="Wang J."/>
            <person name="Lu Y."/>
            <person name="Du Q."/>
            <person name="Sun Z."/>
        </authorList>
    </citation>
    <scope>NUCLEOTIDE SEQUENCE [LARGE SCALE GENOMIC DNA]</scope>
    <source>
        <strain evidence="4 5">D1-5</strain>
    </source>
</reference>
<name>A0A0A2VAR2_BEABA</name>
<dbReference type="STRING" id="1245745.A0A0A2VAR2"/>
<dbReference type="eggNOG" id="ENOG502QPJ0">
    <property type="taxonomic scope" value="Eukaryota"/>
</dbReference>
<dbReference type="Pfam" id="PF04185">
    <property type="entry name" value="Phosphoesterase"/>
    <property type="match status" value="1"/>
</dbReference>
<comment type="caution">
    <text evidence="4">The sequence shown here is derived from an EMBL/GenBank/DDBJ whole genome shotgun (WGS) entry which is preliminary data.</text>
</comment>
<dbReference type="AlphaFoldDB" id="A0A0A2VAR2"/>
<feature type="region of interest" description="Disordered" evidence="2">
    <location>
        <begin position="177"/>
        <end position="198"/>
    </location>
</feature>
<dbReference type="InterPro" id="IPR017850">
    <property type="entry name" value="Alkaline_phosphatase_core_sf"/>
</dbReference>
<organism evidence="4 5">
    <name type="scientific">Beauveria bassiana D1-5</name>
    <dbReference type="NCBI Taxonomy" id="1245745"/>
    <lineage>
        <taxon>Eukaryota</taxon>
        <taxon>Fungi</taxon>
        <taxon>Dikarya</taxon>
        <taxon>Ascomycota</taxon>
        <taxon>Pezizomycotina</taxon>
        <taxon>Sordariomycetes</taxon>
        <taxon>Hypocreomycetidae</taxon>
        <taxon>Hypocreales</taxon>
        <taxon>Cordycipitaceae</taxon>
        <taxon>Beauveria</taxon>
    </lineage>
</organism>
<keyword evidence="3" id="KW-0732">Signal</keyword>
<evidence type="ECO:0000313" key="5">
    <source>
        <dbReference type="Proteomes" id="UP000030106"/>
    </source>
</evidence>
<evidence type="ECO:0000256" key="3">
    <source>
        <dbReference type="SAM" id="SignalP"/>
    </source>
</evidence>
<dbReference type="HOGENOM" id="CLU_008770_3_0_1"/>
<keyword evidence="1" id="KW-0378">Hydrolase</keyword>